<dbReference type="GO" id="GO:0008374">
    <property type="term" value="F:O-acyltransferase activity"/>
    <property type="evidence" value="ECO:0007669"/>
    <property type="project" value="TreeGrafter"/>
</dbReference>
<proteinExistence type="inferred from homology"/>
<organism evidence="6 7">
    <name type="scientific">Cellulomonas biazotea</name>
    <dbReference type="NCBI Taxonomy" id="1709"/>
    <lineage>
        <taxon>Bacteria</taxon>
        <taxon>Bacillati</taxon>
        <taxon>Actinomycetota</taxon>
        <taxon>Actinomycetes</taxon>
        <taxon>Micrococcales</taxon>
        <taxon>Cellulomonadaceae</taxon>
        <taxon>Cellulomonas</taxon>
    </lineage>
</organism>
<dbReference type="Pfam" id="PF12464">
    <property type="entry name" value="Mac"/>
    <property type="match status" value="1"/>
</dbReference>
<accession>A0A402DTM1</accession>
<dbReference type="GO" id="GO:0005829">
    <property type="term" value="C:cytosol"/>
    <property type="evidence" value="ECO:0007669"/>
    <property type="project" value="TreeGrafter"/>
</dbReference>
<dbReference type="PANTHER" id="PTHR23416">
    <property type="entry name" value="SIALIC ACID SYNTHASE-RELATED"/>
    <property type="match status" value="1"/>
</dbReference>
<dbReference type="OrthoDB" id="2643438at2"/>
<keyword evidence="2 6" id="KW-0808">Transferase</keyword>
<evidence type="ECO:0000256" key="2">
    <source>
        <dbReference type="ARBA" id="ARBA00022679"/>
    </source>
</evidence>
<dbReference type="Proteomes" id="UP000289954">
    <property type="component" value="Unassembled WGS sequence"/>
</dbReference>
<dbReference type="InterPro" id="IPR001451">
    <property type="entry name" value="Hexapep"/>
</dbReference>
<dbReference type="CDD" id="cd03357">
    <property type="entry name" value="LbH_MAT_GAT"/>
    <property type="match status" value="1"/>
</dbReference>
<reference evidence="6 7" key="1">
    <citation type="submission" date="2019-01" db="EMBL/GenBank/DDBJ databases">
        <title>Draft genome sequence of Cellulomonas takizawaensis strain TKZ-21.</title>
        <authorList>
            <person name="Yamamura H."/>
            <person name="Hayashi T."/>
            <person name="Hamada M."/>
            <person name="Serisawa Y."/>
            <person name="Matsuyama K."/>
            <person name="Nakagawa Y."/>
            <person name="Otoguro M."/>
            <person name="Yanagida F."/>
            <person name="Hayakawa M."/>
        </authorList>
    </citation>
    <scope>NUCLEOTIDE SEQUENCE [LARGE SCALE GENOMIC DNA]</scope>
    <source>
        <strain evidence="6 7">NBRC12680</strain>
    </source>
</reference>
<dbReference type="GO" id="GO:0016407">
    <property type="term" value="F:acetyltransferase activity"/>
    <property type="evidence" value="ECO:0007669"/>
    <property type="project" value="InterPro"/>
</dbReference>
<dbReference type="AlphaFoldDB" id="A0A402DTM1"/>
<dbReference type="InterPro" id="IPR024688">
    <property type="entry name" value="Mac_dom"/>
</dbReference>
<dbReference type="Gene3D" id="2.160.10.10">
    <property type="entry name" value="Hexapeptide repeat proteins"/>
    <property type="match status" value="1"/>
</dbReference>
<evidence type="ECO:0000256" key="1">
    <source>
        <dbReference type="ARBA" id="ARBA00007274"/>
    </source>
</evidence>
<comment type="caution">
    <text evidence="6">The sequence shown here is derived from an EMBL/GenBank/DDBJ whole genome shotgun (WGS) entry which is preliminary data.</text>
</comment>
<dbReference type="EMBL" id="BIMR01000209">
    <property type="protein sequence ID" value="GCE77448.1"/>
    <property type="molecule type" value="Genomic_DNA"/>
</dbReference>
<dbReference type="InterPro" id="IPR051159">
    <property type="entry name" value="Hexapeptide_acetyltransf"/>
</dbReference>
<feature type="domain" description="Maltose/galactoside acetyltransferase" evidence="5">
    <location>
        <begin position="9"/>
        <end position="66"/>
    </location>
</feature>
<name>A0A402DTM1_9CELL</name>
<dbReference type="FunFam" id="2.160.10.10:FF:000025">
    <property type="entry name" value="Hexapeptide-repeat containing-acetyltransferase"/>
    <property type="match status" value="1"/>
</dbReference>
<dbReference type="RefSeq" id="WP_130782058.1">
    <property type="nucleotide sequence ID" value="NZ_BIMR01000209.1"/>
</dbReference>
<evidence type="ECO:0000256" key="3">
    <source>
        <dbReference type="ARBA" id="ARBA00022737"/>
    </source>
</evidence>
<evidence type="ECO:0000256" key="4">
    <source>
        <dbReference type="ARBA" id="ARBA00023315"/>
    </source>
</evidence>
<protein>
    <submittedName>
        <fullName evidence="6">Galactoside O-acetyltransferase</fullName>
    </submittedName>
</protein>
<evidence type="ECO:0000259" key="5">
    <source>
        <dbReference type="SMART" id="SM01266"/>
    </source>
</evidence>
<sequence length="221" mass="23843">MDDREREVRRRMAAHELYTDSGPGLEALDEERVRGKELVHDFNATRPRETAERERILRELLGSVGEGVWVEPPLRVMYGRHVHLGNHVYVNVGLTLVDDGEVVVGDRVMFAPNVTISTTGHPVHPELRRDGSQFSAPVRIEDDVWVGSGATILPGVTIGAGSVVGAGAVVTGDVPPGVVVAGVPARVVREITDADREWSYRPPRVLAAAPDGTAGERPVSG</sequence>
<keyword evidence="3" id="KW-0677">Repeat</keyword>
<evidence type="ECO:0000313" key="6">
    <source>
        <dbReference type="EMBL" id="GCE77448.1"/>
    </source>
</evidence>
<keyword evidence="7" id="KW-1185">Reference proteome</keyword>
<comment type="similarity">
    <text evidence="1">Belongs to the transferase hexapeptide repeat family.</text>
</comment>
<dbReference type="InterPro" id="IPR011004">
    <property type="entry name" value="Trimer_LpxA-like_sf"/>
</dbReference>
<keyword evidence="4" id="KW-0012">Acyltransferase</keyword>
<dbReference type="Pfam" id="PF00132">
    <property type="entry name" value="Hexapep"/>
    <property type="match status" value="1"/>
</dbReference>
<dbReference type="InterPro" id="IPR018357">
    <property type="entry name" value="Hexapep_transf_CS"/>
</dbReference>
<dbReference type="SUPFAM" id="SSF51161">
    <property type="entry name" value="Trimeric LpxA-like enzymes"/>
    <property type="match status" value="1"/>
</dbReference>
<dbReference type="PANTHER" id="PTHR23416:SF23">
    <property type="entry name" value="ACETYLTRANSFERASE C18B11.09C-RELATED"/>
    <property type="match status" value="1"/>
</dbReference>
<dbReference type="PROSITE" id="PS00101">
    <property type="entry name" value="HEXAPEP_TRANSFERASES"/>
    <property type="match status" value="1"/>
</dbReference>
<evidence type="ECO:0000313" key="7">
    <source>
        <dbReference type="Proteomes" id="UP000289954"/>
    </source>
</evidence>
<gene>
    <name evidence="6" type="primary">lacA</name>
    <name evidence="6" type="ORF">CBZ_25040</name>
</gene>
<dbReference type="SMART" id="SM01266">
    <property type="entry name" value="Mac"/>
    <property type="match status" value="1"/>
</dbReference>